<proteinExistence type="predicted"/>
<dbReference type="EMBL" id="WWNE01000005">
    <property type="protein sequence ID" value="NBG65376.1"/>
    <property type="molecule type" value="Genomic_DNA"/>
</dbReference>
<dbReference type="InterPro" id="IPR001451">
    <property type="entry name" value="Hexapep"/>
</dbReference>
<keyword evidence="1" id="KW-0808">Transferase</keyword>
<dbReference type="Proteomes" id="UP000470771">
    <property type="component" value="Unassembled WGS sequence"/>
</dbReference>
<accession>A0A6N9NFF3</accession>
<dbReference type="PANTHER" id="PTHR23416:SF54">
    <property type="entry name" value="ACETYLTRANSFERASE, CYSE_LACA_LPXA_NODL FAMILY (AFU_ORTHOLOGUE AFUA_2G08430)-RELATED"/>
    <property type="match status" value="1"/>
</dbReference>
<keyword evidence="2" id="KW-1185">Reference proteome</keyword>
<dbReference type="SUPFAM" id="SSF51161">
    <property type="entry name" value="Trimeric LpxA-like enzymes"/>
    <property type="match status" value="1"/>
</dbReference>
<dbReference type="Gene3D" id="2.160.10.10">
    <property type="entry name" value="Hexapeptide repeat proteins"/>
    <property type="match status" value="1"/>
</dbReference>
<dbReference type="RefSeq" id="WP_160632337.1">
    <property type="nucleotide sequence ID" value="NZ_WWNE01000005.1"/>
</dbReference>
<gene>
    <name evidence="1" type="ORF">GQN54_04570</name>
</gene>
<dbReference type="GO" id="GO:0008374">
    <property type="term" value="F:O-acyltransferase activity"/>
    <property type="evidence" value="ECO:0007669"/>
    <property type="project" value="TreeGrafter"/>
</dbReference>
<comment type="caution">
    <text evidence="1">The sequence shown here is derived from an EMBL/GenBank/DDBJ whole genome shotgun (WGS) entry which is preliminary data.</text>
</comment>
<evidence type="ECO:0000313" key="2">
    <source>
        <dbReference type="Proteomes" id="UP000470771"/>
    </source>
</evidence>
<keyword evidence="1" id="KW-0012">Acyltransferase</keyword>
<dbReference type="PANTHER" id="PTHR23416">
    <property type="entry name" value="SIALIC ACID SYNTHASE-RELATED"/>
    <property type="match status" value="1"/>
</dbReference>
<evidence type="ECO:0000313" key="1">
    <source>
        <dbReference type="EMBL" id="NBG65376.1"/>
    </source>
</evidence>
<dbReference type="AlphaFoldDB" id="A0A6N9NFF3"/>
<protein>
    <submittedName>
        <fullName evidence="1">Acyltransferase</fullName>
    </submittedName>
</protein>
<organism evidence="1 2">
    <name type="scientific">Acidiluteibacter ferrifornacis</name>
    <dbReference type="NCBI Taxonomy" id="2692424"/>
    <lineage>
        <taxon>Bacteria</taxon>
        <taxon>Pseudomonadati</taxon>
        <taxon>Bacteroidota</taxon>
        <taxon>Flavobacteriia</taxon>
        <taxon>Flavobacteriales</taxon>
        <taxon>Cryomorphaceae</taxon>
        <taxon>Acidiluteibacter</taxon>
    </lineage>
</organism>
<sequence length="168" mass="18575">MGLKIFFFKWFGQPYYKDLPFGLLVANWFFQRILLINSEVPFLVNFTSRIKGYKNMQISKDVFASFTNSGGLYVVAFDGGVIKINERTIIAPNVVINNANHDLENRDKHHVKNIIIGSNCWIGANSVILGGTVLGNNVTVAAGSVVNKEYPDNVVIGGVPAKVIKTLK</sequence>
<reference evidence="1 2" key="1">
    <citation type="submission" date="2019-12" db="EMBL/GenBank/DDBJ databases">
        <authorList>
            <person name="Zhao J."/>
        </authorList>
    </citation>
    <scope>NUCLEOTIDE SEQUENCE [LARGE SCALE GENOMIC DNA]</scope>
    <source>
        <strain evidence="1 2">S-15</strain>
    </source>
</reference>
<dbReference type="Pfam" id="PF00132">
    <property type="entry name" value="Hexapep"/>
    <property type="match status" value="1"/>
</dbReference>
<name>A0A6N9NFF3_9FLAO</name>
<dbReference type="InterPro" id="IPR011004">
    <property type="entry name" value="Trimer_LpxA-like_sf"/>
</dbReference>
<dbReference type="InterPro" id="IPR051159">
    <property type="entry name" value="Hexapeptide_acetyltransf"/>
</dbReference>